<dbReference type="Proteomes" id="UP000095287">
    <property type="component" value="Unplaced"/>
</dbReference>
<dbReference type="AlphaFoldDB" id="A0A1I7YYJ4"/>
<protein>
    <submittedName>
        <fullName evidence="2">Uncharacterized protein</fullName>
    </submittedName>
</protein>
<keyword evidence="1" id="KW-1185">Reference proteome</keyword>
<accession>A0A1I7YYJ4</accession>
<dbReference type="WBParaSite" id="L893_g20813.t1">
    <property type="protein sequence ID" value="L893_g20813.t1"/>
    <property type="gene ID" value="L893_g20813"/>
</dbReference>
<evidence type="ECO:0000313" key="1">
    <source>
        <dbReference type="Proteomes" id="UP000095287"/>
    </source>
</evidence>
<proteinExistence type="predicted"/>
<reference evidence="2" key="1">
    <citation type="submission" date="2016-11" db="UniProtKB">
        <authorList>
            <consortium name="WormBaseParasite"/>
        </authorList>
    </citation>
    <scope>IDENTIFICATION</scope>
</reference>
<evidence type="ECO:0000313" key="2">
    <source>
        <dbReference type="WBParaSite" id="L893_g20813.t1"/>
    </source>
</evidence>
<sequence length="152" mass="17280">MAEDDAKMASERAKTASTGVAELYSLTHGSAWFKEKTWRVICYHCFRQQTVNYEHCGCIIVDNNSTFGERRRGRSIFYVQSFTSRRRPTLPSSGYSSPPWTLFIFRESHPSSPFWGNAFPRISGVLRDSKCLPAIQKDTSKGPLGPYDVEKT</sequence>
<organism evidence="1 2">
    <name type="scientific">Steinernema glaseri</name>
    <dbReference type="NCBI Taxonomy" id="37863"/>
    <lineage>
        <taxon>Eukaryota</taxon>
        <taxon>Metazoa</taxon>
        <taxon>Ecdysozoa</taxon>
        <taxon>Nematoda</taxon>
        <taxon>Chromadorea</taxon>
        <taxon>Rhabditida</taxon>
        <taxon>Tylenchina</taxon>
        <taxon>Panagrolaimomorpha</taxon>
        <taxon>Strongyloidoidea</taxon>
        <taxon>Steinernematidae</taxon>
        <taxon>Steinernema</taxon>
    </lineage>
</organism>
<name>A0A1I7YYJ4_9BILA</name>